<reference evidence="2" key="4">
    <citation type="submission" date="2016-01" db="EMBL/GenBank/DDBJ databases">
        <authorList>
            <person name="McClelland M."/>
            <person name="Jain A."/>
            <person name="Saraogi P."/>
            <person name="Mendelson R."/>
            <person name="Westerman R."/>
            <person name="SanMiguel P."/>
            <person name="Csonka L."/>
        </authorList>
    </citation>
    <scope>NUCLEOTIDE SEQUENCE</scope>
    <source>
        <strain evidence="2">M19</strain>
    </source>
</reference>
<reference evidence="3" key="1">
    <citation type="submission" date="2015-07" db="EMBL/GenBank/DDBJ databases">
        <title>Fjat-14235 jcm11544.</title>
        <authorList>
            <person name="Liu B."/>
            <person name="Wang J."/>
            <person name="Zhu Y."/>
            <person name="Liu G."/>
            <person name="Chen Q."/>
            <person name="Chen Z."/>
            <person name="Lan J."/>
            <person name="Che J."/>
            <person name="Ge C."/>
            <person name="Shi H."/>
            <person name="Pan Z."/>
            <person name="Liu X."/>
        </authorList>
    </citation>
    <scope>NUCLEOTIDE SEQUENCE [LARGE SCALE GENOMIC DNA]</scope>
    <source>
        <strain evidence="3">JCM 11544</strain>
    </source>
</reference>
<dbReference type="RefSeq" id="WP_048004423.1">
    <property type="nucleotide sequence ID" value="NZ_BSED01000051.1"/>
</dbReference>
<dbReference type="AlphaFoldDB" id="A0A0J5SIN4"/>
<evidence type="ECO:0000313" key="2">
    <source>
        <dbReference type="EMBL" id="KZE47702.1"/>
    </source>
</evidence>
<evidence type="ECO:0000313" key="1">
    <source>
        <dbReference type="EMBL" id="KON92477.1"/>
    </source>
</evidence>
<protein>
    <submittedName>
        <fullName evidence="1">Uncharacterized protein</fullName>
    </submittedName>
</protein>
<reference evidence="4" key="3">
    <citation type="submission" date="2016-01" db="EMBL/GenBank/DDBJ databases">
        <title>Whole genome sequencing of Bhargavaea cecembensis T14.</title>
        <authorList>
            <person name="Hong K.W."/>
        </authorList>
    </citation>
    <scope>NUCLEOTIDE SEQUENCE [LARGE SCALE GENOMIC DNA]</scope>
    <source>
        <strain evidence="4">M19</strain>
    </source>
</reference>
<dbReference type="InterPro" id="IPR017263">
    <property type="entry name" value="UCP037692"/>
</dbReference>
<proteinExistence type="predicted"/>
<dbReference type="Proteomes" id="UP000037405">
    <property type="component" value="Unassembled WGS sequence"/>
</dbReference>
<dbReference type="Proteomes" id="UP000076510">
    <property type="component" value="Unassembled WGS sequence"/>
</dbReference>
<dbReference type="Pfam" id="PF17277">
    <property type="entry name" value="DUF5342"/>
    <property type="match status" value="1"/>
</dbReference>
<evidence type="ECO:0000313" key="4">
    <source>
        <dbReference type="Proteomes" id="UP000076510"/>
    </source>
</evidence>
<accession>A0A0J5SIN4</accession>
<evidence type="ECO:0000313" key="3">
    <source>
        <dbReference type="Proteomes" id="UP000037405"/>
    </source>
</evidence>
<dbReference type="EMBL" id="LQQY01000021">
    <property type="protein sequence ID" value="KZE47702.1"/>
    <property type="molecule type" value="Genomic_DNA"/>
</dbReference>
<organism evidence="1 3">
    <name type="scientific">Rossellomorea marisflavi</name>
    <dbReference type="NCBI Taxonomy" id="189381"/>
    <lineage>
        <taxon>Bacteria</taxon>
        <taxon>Bacillati</taxon>
        <taxon>Bacillota</taxon>
        <taxon>Bacilli</taxon>
        <taxon>Bacillales</taxon>
        <taxon>Bacillaceae</taxon>
        <taxon>Rossellomorea</taxon>
    </lineage>
</organism>
<dbReference type="EMBL" id="LGUE01000001">
    <property type="protein sequence ID" value="KON92477.1"/>
    <property type="molecule type" value="Genomic_DNA"/>
</dbReference>
<keyword evidence="3" id="KW-1185">Reference proteome</keyword>
<dbReference type="OrthoDB" id="2736244at2"/>
<gene>
    <name evidence="1" type="ORF">AF331_08565</name>
    <name evidence="2" type="ORF">AV649_21020</name>
</gene>
<sequence length="64" mass="7740">MIQHFQYRSMYENKELPGWYISFFYGGVKHEGIYHKDGRIDCKPALDEKSAKQIHDLMLFHVYE</sequence>
<name>A0A0J5SIN4_9BACI</name>
<dbReference type="PATRIC" id="fig|189381.11.peg.1053"/>
<comment type="caution">
    <text evidence="1">The sequence shown here is derived from an EMBL/GenBank/DDBJ whole genome shotgun (WGS) entry which is preliminary data.</text>
</comment>
<reference evidence="1" key="2">
    <citation type="submission" date="2015-07" db="EMBL/GenBank/DDBJ databases">
        <title>MeaNS - Measles Nucleotide Surveillance Program.</title>
        <authorList>
            <person name="Tran T."/>
            <person name="Druce J."/>
        </authorList>
    </citation>
    <scope>NUCLEOTIDE SEQUENCE</scope>
    <source>
        <strain evidence="1">JCM 11544</strain>
    </source>
</reference>
<dbReference type="STRING" id="189381.GCA_900166615_02539"/>